<keyword evidence="2" id="KW-0503">Monooxygenase</keyword>
<protein>
    <submittedName>
        <fullName evidence="2">SidA/IucD/PvdA family monooxygenase</fullName>
    </submittedName>
</protein>
<dbReference type="GO" id="GO:0050661">
    <property type="term" value="F:NADP binding"/>
    <property type="evidence" value="ECO:0007669"/>
    <property type="project" value="InterPro"/>
</dbReference>
<sequence>MINYKVVIIGGGQAGIAMGYYLKKENIPFVILDKNDRVGDSWRKRYDSLVLFTPRRYSSLPGLKMKGLLKEFPTKDDVADYLDNYVKHFDLPIMLKTNVVKIHKQLDDTFLLETSNGKINAQQVIIATGAFQKPYIPNVIKREAGTFQLHSSEYHSPREVPGSDILVVGGGNSGAQIAVELAKDKNVTIAVGHKFKFLPLTFLGRSIFSWLKILGLLYAGEDTLKGKWFQKQNDPIFGKELKKLIKNKIVDVRPKVIQVSDTEVCFEDNTRKKFESIIWSTGFIPSYEWINIEGVISDDGKPIHKRGITKVNGLYFIGLPWQYQRGSGLICGVSLDANYLVPTIMSNVSKI</sequence>
<dbReference type="GO" id="GO:0050660">
    <property type="term" value="F:flavin adenine dinucleotide binding"/>
    <property type="evidence" value="ECO:0007669"/>
    <property type="project" value="InterPro"/>
</dbReference>
<dbReference type="PRINTS" id="PR00368">
    <property type="entry name" value="FADPNR"/>
</dbReference>
<organism evidence="2 3">
    <name type="scientific">Ornithinibacillus caprae</name>
    <dbReference type="NCBI Taxonomy" id="2678566"/>
    <lineage>
        <taxon>Bacteria</taxon>
        <taxon>Bacillati</taxon>
        <taxon>Bacillota</taxon>
        <taxon>Bacilli</taxon>
        <taxon>Bacillales</taxon>
        <taxon>Bacillaceae</taxon>
        <taxon>Ornithinibacillus</taxon>
    </lineage>
</organism>
<dbReference type="GO" id="GO:0004497">
    <property type="term" value="F:monooxygenase activity"/>
    <property type="evidence" value="ECO:0007669"/>
    <property type="project" value="UniProtKB-KW"/>
</dbReference>
<evidence type="ECO:0000256" key="1">
    <source>
        <dbReference type="ARBA" id="ARBA00023002"/>
    </source>
</evidence>
<dbReference type="AlphaFoldDB" id="A0A6N8FE94"/>
<dbReference type="InterPro" id="IPR000960">
    <property type="entry name" value="Flavin_mOase"/>
</dbReference>
<dbReference type="Gene3D" id="3.50.50.60">
    <property type="entry name" value="FAD/NAD(P)-binding domain"/>
    <property type="match status" value="1"/>
</dbReference>
<accession>A0A6N8FE94</accession>
<dbReference type="RefSeq" id="WP_155667751.1">
    <property type="nucleotide sequence ID" value="NZ_WOCA01000003.1"/>
</dbReference>
<dbReference type="PANTHER" id="PTHR43539:SF78">
    <property type="entry name" value="FLAVIN-CONTAINING MONOOXYGENASE"/>
    <property type="match status" value="1"/>
</dbReference>
<evidence type="ECO:0000313" key="2">
    <source>
        <dbReference type="EMBL" id="MUK87850.1"/>
    </source>
</evidence>
<comment type="caution">
    <text evidence="2">The sequence shown here is derived from an EMBL/GenBank/DDBJ whole genome shotgun (WGS) entry which is preliminary data.</text>
</comment>
<dbReference type="InterPro" id="IPR050982">
    <property type="entry name" value="Auxin_biosynth/cation_transpt"/>
</dbReference>
<gene>
    <name evidence="2" type="ORF">GMD78_05485</name>
</gene>
<dbReference type="SUPFAM" id="SSF51905">
    <property type="entry name" value="FAD/NAD(P)-binding domain"/>
    <property type="match status" value="2"/>
</dbReference>
<keyword evidence="3" id="KW-1185">Reference proteome</keyword>
<name>A0A6N8FE94_9BACI</name>
<dbReference type="Pfam" id="PF13738">
    <property type="entry name" value="Pyr_redox_3"/>
    <property type="match status" value="1"/>
</dbReference>
<dbReference type="PANTHER" id="PTHR43539">
    <property type="entry name" value="FLAVIN-BINDING MONOOXYGENASE-LIKE PROTEIN (AFU_ORTHOLOGUE AFUA_4G09220)"/>
    <property type="match status" value="1"/>
</dbReference>
<keyword evidence="1" id="KW-0560">Oxidoreductase</keyword>
<reference evidence="2 3" key="1">
    <citation type="submission" date="2019-11" db="EMBL/GenBank/DDBJ databases">
        <authorList>
            <person name="Li X."/>
        </authorList>
    </citation>
    <scope>NUCLEOTIDE SEQUENCE [LARGE SCALE GENOMIC DNA]</scope>
    <source>
        <strain evidence="2 3">L9</strain>
    </source>
</reference>
<dbReference type="PIRSF" id="PIRSF000332">
    <property type="entry name" value="FMO"/>
    <property type="match status" value="1"/>
</dbReference>
<dbReference type="PRINTS" id="PR00469">
    <property type="entry name" value="PNDRDTASEII"/>
</dbReference>
<dbReference type="InterPro" id="IPR036188">
    <property type="entry name" value="FAD/NAD-bd_sf"/>
</dbReference>
<dbReference type="Proteomes" id="UP000469125">
    <property type="component" value="Unassembled WGS sequence"/>
</dbReference>
<dbReference type="EMBL" id="WOCA01000003">
    <property type="protein sequence ID" value="MUK87850.1"/>
    <property type="molecule type" value="Genomic_DNA"/>
</dbReference>
<proteinExistence type="predicted"/>
<evidence type="ECO:0000313" key="3">
    <source>
        <dbReference type="Proteomes" id="UP000469125"/>
    </source>
</evidence>